<evidence type="ECO:0000313" key="8">
    <source>
        <dbReference type="EMBL" id="GGS24505.1"/>
    </source>
</evidence>
<keyword evidence="9" id="KW-1185">Reference proteome</keyword>
<keyword evidence="6" id="KW-0411">Iron-sulfur</keyword>
<evidence type="ECO:0000256" key="5">
    <source>
        <dbReference type="ARBA" id="ARBA00023004"/>
    </source>
</evidence>
<dbReference type="GO" id="GO:0046872">
    <property type="term" value="F:metal ion binding"/>
    <property type="evidence" value="ECO:0007669"/>
    <property type="project" value="UniProtKB-KW"/>
</dbReference>
<dbReference type="PANTHER" id="PTHR36923">
    <property type="entry name" value="FERREDOXIN"/>
    <property type="match status" value="1"/>
</dbReference>
<dbReference type="InterPro" id="IPR051269">
    <property type="entry name" value="Fe-S_cluster_ET"/>
</dbReference>
<organism evidence="8 9">
    <name type="scientific">Streptomyces humidus</name>
    <dbReference type="NCBI Taxonomy" id="52259"/>
    <lineage>
        <taxon>Bacteria</taxon>
        <taxon>Bacillati</taxon>
        <taxon>Actinomycetota</taxon>
        <taxon>Actinomycetes</taxon>
        <taxon>Kitasatosporales</taxon>
        <taxon>Streptomycetaceae</taxon>
        <taxon>Streptomyces</taxon>
    </lineage>
</organism>
<keyword evidence="5" id="KW-0408">Iron</keyword>
<name>A0A918G999_9ACTN</name>
<evidence type="ECO:0000256" key="3">
    <source>
        <dbReference type="ARBA" id="ARBA00022723"/>
    </source>
</evidence>
<keyword evidence="7" id="KW-0003">3Fe-4S</keyword>
<comment type="caution">
    <text evidence="8">The sequence shown here is derived from an EMBL/GenBank/DDBJ whole genome shotgun (WGS) entry which is preliminary data.</text>
</comment>
<evidence type="ECO:0000256" key="2">
    <source>
        <dbReference type="ARBA" id="ARBA00022448"/>
    </source>
</evidence>
<dbReference type="GO" id="GO:0051538">
    <property type="term" value="F:3 iron, 4 sulfur cluster binding"/>
    <property type="evidence" value="ECO:0007669"/>
    <property type="project" value="UniProtKB-KW"/>
</dbReference>
<evidence type="ECO:0000256" key="4">
    <source>
        <dbReference type="ARBA" id="ARBA00022982"/>
    </source>
</evidence>
<proteinExistence type="predicted"/>
<dbReference type="RefSeq" id="WP_229878594.1">
    <property type="nucleotide sequence ID" value="NZ_BMTL01000045.1"/>
</dbReference>
<evidence type="ECO:0000256" key="7">
    <source>
        <dbReference type="ARBA" id="ARBA00023291"/>
    </source>
</evidence>
<dbReference type="EMBL" id="BMTL01000045">
    <property type="protein sequence ID" value="GGS24505.1"/>
    <property type="molecule type" value="Genomic_DNA"/>
</dbReference>
<evidence type="ECO:0000256" key="6">
    <source>
        <dbReference type="ARBA" id="ARBA00023014"/>
    </source>
</evidence>
<dbReference type="AlphaFoldDB" id="A0A918G999"/>
<gene>
    <name evidence="8" type="ORF">GCM10010269_73980</name>
</gene>
<dbReference type="Proteomes" id="UP000606194">
    <property type="component" value="Unassembled WGS sequence"/>
</dbReference>
<reference evidence="8" key="1">
    <citation type="journal article" date="2014" name="Int. J. Syst. Evol. Microbiol.">
        <title>Complete genome sequence of Corynebacterium casei LMG S-19264T (=DSM 44701T), isolated from a smear-ripened cheese.</title>
        <authorList>
            <consortium name="US DOE Joint Genome Institute (JGI-PGF)"/>
            <person name="Walter F."/>
            <person name="Albersmeier A."/>
            <person name="Kalinowski J."/>
            <person name="Ruckert C."/>
        </authorList>
    </citation>
    <scope>NUCLEOTIDE SEQUENCE</scope>
    <source>
        <strain evidence="8">JCM 4386</strain>
    </source>
</reference>
<dbReference type="PANTHER" id="PTHR36923:SF3">
    <property type="entry name" value="FERREDOXIN"/>
    <property type="match status" value="1"/>
</dbReference>
<sequence length="55" mass="5844">MASGQCVLIAPEVFDQRDEDGMAVLLGEHPAPELHDGVRESAAVCPAAAIRLEEK</sequence>
<reference evidence="8" key="2">
    <citation type="submission" date="2020-09" db="EMBL/GenBank/DDBJ databases">
        <authorList>
            <person name="Sun Q."/>
            <person name="Ohkuma M."/>
        </authorList>
    </citation>
    <scope>NUCLEOTIDE SEQUENCE</scope>
    <source>
        <strain evidence="8">JCM 4386</strain>
    </source>
</reference>
<evidence type="ECO:0000313" key="9">
    <source>
        <dbReference type="Proteomes" id="UP000606194"/>
    </source>
</evidence>
<evidence type="ECO:0000256" key="1">
    <source>
        <dbReference type="ARBA" id="ARBA00001927"/>
    </source>
</evidence>
<protein>
    <submittedName>
        <fullName evidence="8">Ferredoxin</fullName>
    </submittedName>
</protein>
<dbReference type="SUPFAM" id="SSF54862">
    <property type="entry name" value="4Fe-4S ferredoxins"/>
    <property type="match status" value="1"/>
</dbReference>
<keyword evidence="2" id="KW-0813">Transport</keyword>
<keyword evidence="4" id="KW-0249">Electron transport</keyword>
<accession>A0A918G999</accession>
<dbReference type="Pfam" id="PF13370">
    <property type="entry name" value="Fer4_13"/>
    <property type="match status" value="1"/>
</dbReference>
<comment type="cofactor">
    <cofactor evidence="1">
        <name>[3Fe-4S] cluster</name>
        <dbReference type="ChEBI" id="CHEBI:21137"/>
    </cofactor>
</comment>
<keyword evidence="3" id="KW-0479">Metal-binding</keyword>
<dbReference type="Gene3D" id="3.30.70.20">
    <property type="match status" value="1"/>
</dbReference>